<comment type="caution">
    <text evidence="1">The sequence shown here is derived from an EMBL/GenBank/DDBJ whole genome shotgun (WGS) entry which is preliminary data.</text>
</comment>
<gene>
    <name evidence="1" type="ORF">E1809_23775</name>
</gene>
<dbReference type="EMBL" id="SMRU01000045">
    <property type="protein sequence ID" value="TDF88540.1"/>
    <property type="molecule type" value="Genomic_DNA"/>
</dbReference>
<name>A0A4R5K6B1_9MICC</name>
<proteinExistence type="predicted"/>
<organism evidence="1 2">
    <name type="scientific">Arthrobacter terricola</name>
    <dbReference type="NCBI Taxonomy" id="2547396"/>
    <lineage>
        <taxon>Bacteria</taxon>
        <taxon>Bacillati</taxon>
        <taxon>Actinomycetota</taxon>
        <taxon>Actinomycetes</taxon>
        <taxon>Micrococcales</taxon>
        <taxon>Micrococcaceae</taxon>
        <taxon>Arthrobacter</taxon>
    </lineage>
</organism>
<sequence>MRFHRLERTFEKWEHLRVLAVLNSTRELEGNGWQRIGDASFPWAYFSHALNEPREQGLPAPEILQPIRDAKTRTM</sequence>
<evidence type="ECO:0000313" key="2">
    <source>
        <dbReference type="Proteomes" id="UP000295511"/>
    </source>
</evidence>
<dbReference type="AlphaFoldDB" id="A0A4R5K6B1"/>
<dbReference type="Proteomes" id="UP000295511">
    <property type="component" value="Unassembled WGS sequence"/>
</dbReference>
<keyword evidence="2" id="KW-1185">Reference proteome</keyword>
<dbReference type="OrthoDB" id="3579809at2"/>
<evidence type="ECO:0000313" key="1">
    <source>
        <dbReference type="EMBL" id="TDF88540.1"/>
    </source>
</evidence>
<reference evidence="1 2" key="1">
    <citation type="submission" date="2019-03" db="EMBL/GenBank/DDBJ databases">
        <title>Whole genome sequence of Arthrobacter sp JH1-1.</title>
        <authorList>
            <person name="Trinh H.N."/>
        </authorList>
    </citation>
    <scope>NUCLEOTIDE SEQUENCE [LARGE SCALE GENOMIC DNA]</scope>
    <source>
        <strain evidence="1 2">JH1-1</strain>
    </source>
</reference>
<dbReference type="RefSeq" id="WP_133206726.1">
    <property type="nucleotide sequence ID" value="NZ_SMRU01000045.1"/>
</dbReference>
<accession>A0A4R5K6B1</accession>
<protein>
    <submittedName>
        <fullName evidence="1">Uncharacterized protein</fullName>
    </submittedName>
</protein>